<feature type="coiled-coil region" evidence="1">
    <location>
        <begin position="31"/>
        <end position="65"/>
    </location>
</feature>
<dbReference type="AlphaFoldDB" id="A0A286E6U4"/>
<organism evidence="3 4">
    <name type="scientific">Alysiella filiformis DSM 16848</name>
    <dbReference type="NCBI Taxonomy" id="1120981"/>
    <lineage>
        <taxon>Bacteria</taxon>
        <taxon>Pseudomonadati</taxon>
        <taxon>Pseudomonadota</taxon>
        <taxon>Betaproteobacteria</taxon>
        <taxon>Neisseriales</taxon>
        <taxon>Neisseriaceae</taxon>
        <taxon>Alysiella</taxon>
    </lineage>
</organism>
<evidence type="ECO:0000313" key="4">
    <source>
        <dbReference type="Proteomes" id="UP000219669"/>
    </source>
</evidence>
<keyword evidence="4" id="KW-1185">Reference proteome</keyword>
<evidence type="ECO:0000256" key="2">
    <source>
        <dbReference type="SAM" id="Phobius"/>
    </source>
</evidence>
<reference evidence="3 4" key="1">
    <citation type="submission" date="2017-09" db="EMBL/GenBank/DDBJ databases">
        <authorList>
            <person name="Ehlers B."/>
            <person name="Leendertz F.H."/>
        </authorList>
    </citation>
    <scope>NUCLEOTIDE SEQUENCE [LARGE SCALE GENOMIC DNA]</scope>
    <source>
        <strain evidence="3 4">DSM 16848</strain>
    </source>
</reference>
<accession>A0A286E6U4</accession>
<keyword evidence="1" id="KW-0175">Coiled coil</keyword>
<keyword evidence="2" id="KW-1133">Transmembrane helix</keyword>
<dbReference type="EMBL" id="OCNF01000004">
    <property type="protein sequence ID" value="SOD66609.1"/>
    <property type="molecule type" value="Genomic_DNA"/>
</dbReference>
<evidence type="ECO:0000313" key="3">
    <source>
        <dbReference type="EMBL" id="SOD66609.1"/>
    </source>
</evidence>
<keyword evidence="2" id="KW-0472">Membrane</keyword>
<proteinExistence type="predicted"/>
<gene>
    <name evidence="3" type="ORF">SAMN02746062_00666</name>
</gene>
<evidence type="ECO:0000256" key="1">
    <source>
        <dbReference type="SAM" id="Coils"/>
    </source>
</evidence>
<feature type="transmembrane region" description="Helical" evidence="2">
    <location>
        <begin position="6"/>
        <end position="27"/>
    </location>
</feature>
<protein>
    <submittedName>
        <fullName evidence="3">Uncharacterized protein</fullName>
    </submittedName>
</protein>
<dbReference type="RefSeq" id="WP_097113744.1">
    <property type="nucleotide sequence ID" value="NZ_CP083931.1"/>
</dbReference>
<dbReference type="Proteomes" id="UP000219669">
    <property type="component" value="Unassembled WGS sequence"/>
</dbReference>
<sequence>MEINSLHILLAFIIGLFWGGIWLGLACRHELQQWRKYAAECENEIAYLERQLDVEQRIYARLETQLAAKFSRAETFRQPENNDDENTSAETVITQDQANPARYIFTTQD</sequence>
<name>A0A286E6U4_9NEIS</name>
<keyword evidence="2" id="KW-0812">Transmembrane</keyword>